<feature type="compositionally biased region" description="Basic residues" evidence="5">
    <location>
        <begin position="37"/>
        <end position="46"/>
    </location>
</feature>
<gene>
    <name evidence="7" type="ORF">FSP39_004035</name>
</gene>
<evidence type="ECO:0000256" key="4">
    <source>
        <dbReference type="PROSITE-ProRule" id="PRU00175"/>
    </source>
</evidence>
<dbReference type="AlphaFoldDB" id="A0AA88YDP4"/>
<evidence type="ECO:0000256" key="3">
    <source>
        <dbReference type="ARBA" id="ARBA00022833"/>
    </source>
</evidence>
<evidence type="ECO:0000313" key="8">
    <source>
        <dbReference type="Proteomes" id="UP001186944"/>
    </source>
</evidence>
<organism evidence="7 8">
    <name type="scientific">Pinctada imbricata</name>
    <name type="common">Atlantic pearl-oyster</name>
    <name type="synonym">Pinctada martensii</name>
    <dbReference type="NCBI Taxonomy" id="66713"/>
    <lineage>
        <taxon>Eukaryota</taxon>
        <taxon>Metazoa</taxon>
        <taxon>Spiralia</taxon>
        <taxon>Lophotrochozoa</taxon>
        <taxon>Mollusca</taxon>
        <taxon>Bivalvia</taxon>
        <taxon>Autobranchia</taxon>
        <taxon>Pteriomorphia</taxon>
        <taxon>Pterioida</taxon>
        <taxon>Pterioidea</taxon>
        <taxon>Pteriidae</taxon>
        <taxon>Pinctada</taxon>
    </lineage>
</organism>
<dbReference type="PROSITE" id="PS00518">
    <property type="entry name" value="ZF_RING_1"/>
    <property type="match status" value="1"/>
</dbReference>
<protein>
    <recommendedName>
        <fullName evidence="6">RING-type domain-containing protein</fullName>
    </recommendedName>
</protein>
<keyword evidence="8" id="KW-1185">Reference proteome</keyword>
<evidence type="ECO:0000256" key="2">
    <source>
        <dbReference type="ARBA" id="ARBA00022771"/>
    </source>
</evidence>
<dbReference type="InterPro" id="IPR047134">
    <property type="entry name" value="RNF4"/>
</dbReference>
<feature type="region of interest" description="Disordered" evidence="5">
    <location>
        <begin position="1"/>
        <end position="88"/>
    </location>
</feature>
<accession>A0AA88YDP4</accession>
<evidence type="ECO:0000313" key="7">
    <source>
        <dbReference type="EMBL" id="KAK3094611.1"/>
    </source>
</evidence>
<keyword evidence="2 4" id="KW-0863">Zinc-finger</keyword>
<dbReference type="InterPro" id="IPR013083">
    <property type="entry name" value="Znf_RING/FYVE/PHD"/>
</dbReference>
<evidence type="ECO:0000256" key="1">
    <source>
        <dbReference type="ARBA" id="ARBA00022723"/>
    </source>
</evidence>
<dbReference type="InterPro" id="IPR018957">
    <property type="entry name" value="Znf_C3HC4_RING-type"/>
</dbReference>
<dbReference type="Gene3D" id="3.30.40.10">
    <property type="entry name" value="Zinc/RING finger domain, C3HC4 (zinc finger)"/>
    <property type="match status" value="1"/>
</dbReference>
<dbReference type="SMART" id="SM00184">
    <property type="entry name" value="RING"/>
    <property type="match status" value="1"/>
</dbReference>
<evidence type="ECO:0000256" key="5">
    <source>
        <dbReference type="SAM" id="MobiDB-lite"/>
    </source>
</evidence>
<dbReference type="Pfam" id="PF00097">
    <property type="entry name" value="zf-C3HC4"/>
    <property type="match status" value="1"/>
</dbReference>
<dbReference type="GO" id="GO:0008270">
    <property type="term" value="F:zinc ion binding"/>
    <property type="evidence" value="ECO:0007669"/>
    <property type="project" value="UniProtKB-KW"/>
</dbReference>
<feature type="compositionally biased region" description="Low complexity" evidence="5">
    <location>
        <begin position="47"/>
        <end position="56"/>
    </location>
</feature>
<proteinExistence type="predicted"/>
<keyword evidence="1" id="KW-0479">Metal-binding</keyword>
<keyword evidence="3" id="KW-0862">Zinc</keyword>
<dbReference type="EMBL" id="VSWD01000008">
    <property type="protein sequence ID" value="KAK3094611.1"/>
    <property type="molecule type" value="Genomic_DNA"/>
</dbReference>
<evidence type="ECO:0000259" key="6">
    <source>
        <dbReference type="PROSITE" id="PS50089"/>
    </source>
</evidence>
<reference evidence="7" key="1">
    <citation type="submission" date="2019-08" db="EMBL/GenBank/DDBJ databases">
        <title>The improved chromosome-level genome for the pearl oyster Pinctada fucata martensii using PacBio sequencing and Hi-C.</title>
        <authorList>
            <person name="Zheng Z."/>
        </authorList>
    </citation>
    <scope>NUCLEOTIDE SEQUENCE</scope>
    <source>
        <strain evidence="7">ZZ-2019</strain>
        <tissue evidence="7">Adductor muscle</tissue>
    </source>
</reference>
<dbReference type="GO" id="GO:0045944">
    <property type="term" value="P:positive regulation of transcription by RNA polymerase II"/>
    <property type="evidence" value="ECO:0007669"/>
    <property type="project" value="TreeGrafter"/>
</dbReference>
<feature type="domain" description="RING-type" evidence="6">
    <location>
        <begin position="94"/>
        <end position="139"/>
    </location>
</feature>
<dbReference type="InterPro" id="IPR001841">
    <property type="entry name" value="Znf_RING"/>
</dbReference>
<dbReference type="Proteomes" id="UP001186944">
    <property type="component" value="Unassembled WGS sequence"/>
</dbReference>
<dbReference type="PANTHER" id="PTHR23041">
    <property type="entry name" value="RING FINGER DOMAIN-CONTAINING"/>
    <property type="match status" value="1"/>
</dbReference>
<feature type="compositionally biased region" description="Low complexity" evidence="5">
    <location>
        <begin position="69"/>
        <end position="87"/>
    </location>
</feature>
<dbReference type="InterPro" id="IPR017907">
    <property type="entry name" value="Znf_RING_CS"/>
</dbReference>
<sequence length="152" mass="16471">MDEDFIDLTSPQATRGVNDSPVVVLDDNETEGSGRQSRGRRGRQRQSRTSGTTSSTPANANDSVVILPDLDLSQDTDTASTSDPTSPGLRKIVCPICLDDEKQIQRSGRQLASTICGHVFCQQCITSAVSSLHCCPTCRKKLNKGKVFPLYI</sequence>
<comment type="caution">
    <text evidence="7">The sequence shown here is derived from an EMBL/GenBank/DDBJ whole genome shotgun (WGS) entry which is preliminary data.</text>
</comment>
<dbReference type="SUPFAM" id="SSF57850">
    <property type="entry name" value="RING/U-box"/>
    <property type="match status" value="1"/>
</dbReference>
<dbReference type="PROSITE" id="PS50089">
    <property type="entry name" value="ZF_RING_2"/>
    <property type="match status" value="1"/>
</dbReference>
<dbReference type="PANTHER" id="PTHR23041:SF78">
    <property type="entry name" value="E3 UBIQUITIN-PROTEIN LIGASE RNF4"/>
    <property type="match status" value="1"/>
</dbReference>
<name>A0AA88YDP4_PINIB</name>